<evidence type="ECO:0000313" key="4">
    <source>
        <dbReference type="Proteomes" id="UP000002899"/>
    </source>
</evidence>
<dbReference type="VEuPathDB" id="PiroplasmaDB:BmR1_04g07245"/>
<feature type="compositionally biased region" description="Low complexity" evidence="1">
    <location>
        <begin position="263"/>
        <end position="279"/>
    </location>
</feature>
<proteinExistence type="predicted"/>
<keyword evidence="2" id="KW-1133">Transmembrane helix</keyword>
<keyword evidence="4" id="KW-1185">Reference proteome</keyword>
<sequence>MIIDQRIPMFMSSLIINIFCFLLFIKMKKFGSSSDINEFSIFYIFGSITYVFNISCSIILCLTTNNDGMAIFVLKSIDSLVSYTDKYEKSISQSVEKIVKDYNEILTKKGEVFCREVFEEIDWHLLGFSQIRSLYENESNTGYNDGFNQFNQSHIELNTIHVDNFTQTINEYDMVRDFNEINSTKTLPDSVSHNSQSCPQKHSQQDHFRQTFTQFIADRNELKHTTQELLGKLQVQRMDIVTHDVDSEAKFLQNYQSSQPQNLSTDQHTSLSDTLTSTTHFDKPVSENSRVSSVKNEQCSVIHIDDQLNYSPSQLSVASNNDSPAKLPLYMSPKLTCQSYEMIFYVRHPSMMDHKVDLYEDDFTISNSTFMTSTYESLTFRENSDMSLEDKLNCDAEINAIQVNKPTDMIESPIDKASRSDSIEHLSIFSNSELDAQHTCQLYDQSINPFFGNTPKSNRKSTLEGNTPKFNRKSTLEGNTPKFNRKSTLEGNTPKSNRKSTLEGNTPKFNRKSTLEGNTPKGNRKSTLEGNTPKSNRKSTLEGNTPKSNRKSTLEGNTPKSNKESNTPKSRLSSADMTSNAYNIVSKPNGDGSKTFSIDKIKIPNRNGVPWRIDPNRYNMPSVFSRAGGRRYRSVDRSLYNSIVANGSKLGMPNREGTFASNNASMGFENCVGGSGLGRLDNLWRDIAPKASNAEFLGPDATYDESPFQKKWASQPVESTKYSPKRFLEHLDF</sequence>
<feature type="compositionally biased region" description="Polar residues" evidence="1">
    <location>
        <begin position="554"/>
        <end position="576"/>
    </location>
</feature>
<dbReference type="Proteomes" id="UP000002899">
    <property type="component" value="Chromosome IV"/>
</dbReference>
<keyword evidence="2" id="KW-0472">Membrane</keyword>
<dbReference type="OrthoDB" id="10685263at2759"/>
<feature type="region of interest" description="Disordered" evidence="1">
    <location>
        <begin position="450"/>
        <end position="576"/>
    </location>
</feature>
<feature type="region of interest" description="Disordered" evidence="1">
    <location>
        <begin position="257"/>
        <end position="292"/>
    </location>
</feature>
<dbReference type="GeneID" id="24426095"/>
<reference evidence="3 4" key="2">
    <citation type="journal article" date="2013" name="PLoS ONE">
        <title>Whole genome mapping and re-organization of the nuclear and mitochondrial genomes of Babesia microti isolates.</title>
        <authorList>
            <person name="Cornillot E."/>
            <person name="Dassouli A."/>
            <person name="Garg A."/>
            <person name="Pachikara N."/>
            <person name="Randazzo S."/>
            <person name="Depoix D."/>
            <person name="Carcy B."/>
            <person name="Delbecq S."/>
            <person name="Frutos R."/>
            <person name="Silva J.C."/>
            <person name="Sutton R."/>
            <person name="Krause P.J."/>
            <person name="Mamoun C.B."/>
        </authorList>
    </citation>
    <scope>NUCLEOTIDE SEQUENCE [LARGE SCALE GENOMIC DNA]</scope>
    <source>
        <strain evidence="3 4">RI</strain>
    </source>
</reference>
<protein>
    <submittedName>
        <fullName evidence="3">Uncharacterized protein</fullName>
    </submittedName>
</protein>
<dbReference type="AlphaFoldDB" id="A0A1N6LXZ1"/>
<name>A0A1N6LXZ1_BABMR</name>
<dbReference type="RefSeq" id="XP_021337798.1">
    <property type="nucleotide sequence ID" value="XM_021482590.1"/>
</dbReference>
<reference evidence="3 4" key="3">
    <citation type="journal article" date="2016" name="Sci. Rep.">
        <title>Genome-wide diversity and gene expression profiling of Babesia microti isolates identify polymorphic genes that mediate host-pathogen interactions.</title>
        <authorList>
            <person name="Silva J.C."/>
            <person name="Cornillot E."/>
            <person name="McCracken C."/>
            <person name="Usmani-Brown S."/>
            <person name="Dwivedi A."/>
            <person name="Ifeonu O.O."/>
            <person name="Crabtree J."/>
            <person name="Gotia H.T."/>
            <person name="Virji A.Z."/>
            <person name="Reynes C."/>
            <person name="Colinge J."/>
            <person name="Kumar V."/>
            <person name="Lawres L."/>
            <person name="Pazzi J.E."/>
            <person name="Pablo J.V."/>
            <person name="Hung C."/>
            <person name="Brancato J."/>
            <person name="Kumari P."/>
            <person name="Orvis J."/>
            <person name="Tretina K."/>
            <person name="Chibucos M."/>
            <person name="Ott S."/>
            <person name="Sadzewicz L."/>
            <person name="Sengamalay N."/>
            <person name="Shetty A.C."/>
            <person name="Su Q."/>
            <person name="Tallon L."/>
            <person name="Fraser C.M."/>
            <person name="Frutos R."/>
            <person name="Molina D.M."/>
            <person name="Krause P.J."/>
            <person name="Ben Mamoun C."/>
        </authorList>
    </citation>
    <scope>NUCLEOTIDE SEQUENCE [LARGE SCALE GENOMIC DNA]</scope>
    <source>
        <strain evidence="3 4">RI</strain>
    </source>
</reference>
<feature type="transmembrane region" description="Helical" evidence="2">
    <location>
        <begin position="39"/>
        <end position="60"/>
    </location>
</feature>
<feature type="transmembrane region" description="Helical" evidence="2">
    <location>
        <begin position="6"/>
        <end position="27"/>
    </location>
</feature>
<reference evidence="3 4" key="1">
    <citation type="journal article" date="2012" name="Nucleic Acids Res.">
        <title>Sequencing of the smallest Apicomplexan genome from the human pathogen Babesia microti.</title>
        <authorList>
            <person name="Cornillot E."/>
            <person name="Hadj-Kaddour K."/>
            <person name="Dassouli A."/>
            <person name="Noel B."/>
            <person name="Ranwez V."/>
            <person name="Vacherie B."/>
            <person name="Augagneur Y."/>
            <person name="Bres V."/>
            <person name="Duclos A."/>
            <person name="Randazzo S."/>
            <person name="Carcy B."/>
            <person name="Debierre-Grockiego F."/>
            <person name="Delbecq S."/>
            <person name="Moubri-Menage K."/>
            <person name="Shams-Eldin H."/>
            <person name="Usmani-Brown S."/>
            <person name="Bringaud F."/>
            <person name="Wincker P."/>
            <person name="Vivares C.P."/>
            <person name="Schwarz R.T."/>
            <person name="Schetters T.P."/>
            <person name="Krause P.J."/>
            <person name="Gorenflot A."/>
            <person name="Berry V."/>
            <person name="Barbe V."/>
            <person name="Ben Mamoun C."/>
        </authorList>
    </citation>
    <scope>NUCLEOTIDE SEQUENCE [LARGE SCALE GENOMIC DNA]</scope>
    <source>
        <strain evidence="3 4">RI</strain>
    </source>
</reference>
<accession>A0A1N6LXZ1</accession>
<organism evidence="3 4">
    <name type="scientific">Babesia microti (strain RI)</name>
    <dbReference type="NCBI Taxonomy" id="1133968"/>
    <lineage>
        <taxon>Eukaryota</taxon>
        <taxon>Sar</taxon>
        <taxon>Alveolata</taxon>
        <taxon>Apicomplexa</taxon>
        <taxon>Aconoidasida</taxon>
        <taxon>Piroplasmida</taxon>
        <taxon>Babesiidae</taxon>
        <taxon>Babesia</taxon>
    </lineage>
</organism>
<evidence type="ECO:0000256" key="1">
    <source>
        <dbReference type="SAM" id="MobiDB-lite"/>
    </source>
</evidence>
<evidence type="ECO:0000256" key="2">
    <source>
        <dbReference type="SAM" id="Phobius"/>
    </source>
</evidence>
<keyword evidence="2" id="KW-0812">Transmembrane</keyword>
<dbReference type="KEGG" id="bmic:BmR1_04g07245"/>
<evidence type="ECO:0000313" key="3">
    <source>
        <dbReference type="EMBL" id="SIO73733.1"/>
    </source>
</evidence>
<dbReference type="EMBL" id="LN871599">
    <property type="protein sequence ID" value="SIO73733.1"/>
    <property type="molecule type" value="Genomic_DNA"/>
</dbReference>